<dbReference type="CDD" id="cd10449">
    <property type="entry name" value="GIY-YIG_SLX1_like"/>
    <property type="match status" value="1"/>
</dbReference>
<dbReference type="EMBL" id="MHOK01000002">
    <property type="protein sequence ID" value="OGZ62369.1"/>
    <property type="molecule type" value="Genomic_DNA"/>
</dbReference>
<dbReference type="InterPro" id="IPR035901">
    <property type="entry name" value="GIY-YIG_endonuc_sf"/>
</dbReference>
<reference evidence="2 3" key="1">
    <citation type="journal article" date="2016" name="Nat. Commun.">
        <title>Thousands of microbial genomes shed light on interconnected biogeochemical processes in an aquifer system.</title>
        <authorList>
            <person name="Anantharaman K."/>
            <person name="Brown C.T."/>
            <person name="Hug L.A."/>
            <person name="Sharon I."/>
            <person name="Castelle C.J."/>
            <person name="Probst A.J."/>
            <person name="Thomas B.C."/>
            <person name="Singh A."/>
            <person name="Wilkins M.J."/>
            <person name="Karaoz U."/>
            <person name="Brodie E.L."/>
            <person name="Williams K.H."/>
            <person name="Hubbard S.S."/>
            <person name="Banfield J.F."/>
        </authorList>
    </citation>
    <scope>NUCLEOTIDE SEQUENCE [LARGE SCALE GENOMIC DNA]</scope>
</reference>
<evidence type="ECO:0000259" key="1">
    <source>
        <dbReference type="PROSITE" id="PS50164"/>
    </source>
</evidence>
<dbReference type="AlphaFoldDB" id="A0A1G2HIY8"/>
<keyword evidence="2" id="KW-0255">Endonuclease</keyword>
<evidence type="ECO:0000313" key="3">
    <source>
        <dbReference type="Proteomes" id="UP000176770"/>
    </source>
</evidence>
<feature type="domain" description="GIY-YIG" evidence="1">
    <location>
        <begin position="1"/>
        <end position="77"/>
    </location>
</feature>
<accession>A0A1G2HIY8</accession>
<organism evidence="2 3">
    <name type="scientific">Candidatus Spechtbacteria bacterium RIFCSPLOWO2_12_FULL_38_22</name>
    <dbReference type="NCBI Taxonomy" id="1802165"/>
    <lineage>
        <taxon>Bacteria</taxon>
        <taxon>Candidatus Spechtiibacteriota</taxon>
    </lineage>
</organism>
<sequence>MYVVYAIKSKIRNYIYVGLTNNLDRRFREHNLDNEKTTKAYRPFKIIYTEKFETRIKARKKEKYLKSGVGKEFLKSL</sequence>
<dbReference type="Pfam" id="PF01541">
    <property type="entry name" value="GIY-YIG"/>
    <property type="match status" value="1"/>
</dbReference>
<dbReference type="Proteomes" id="UP000176770">
    <property type="component" value="Unassembled WGS sequence"/>
</dbReference>
<dbReference type="PROSITE" id="PS50164">
    <property type="entry name" value="GIY_YIG"/>
    <property type="match status" value="1"/>
</dbReference>
<keyword evidence="2" id="KW-0540">Nuclease</keyword>
<proteinExistence type="predicted"/>
<gene>
    <name evidence="2" type="ORF">A3F94_03185</name>
</gene>
<dbReference type="GO" id="GO:0004519">
    <property type="term" value="F:endonuclease activity"/>
    <property type="evidence" value="ECO:0007669"/>
    <property type="project" value="UniProtKB-KW"/>
</dbReference>
<dbReference type="Gene3D" id="3.40.1440.10">
    <property type="entry name" value="GIY-YIG endonuclease"/>
    <property type="match status" value="1"/>
</dbReference>
<keyword evidence="2" id="KW-0378">Hydrolase</keyword>
<evidence type="ECO:0000313" key="2">
    <source>
        <dbReference type="EMBL" id="OGZ62369.1"/>
    </source>
</evidence>
<dbReference type="InterPro" id="IPR000305">
    <property type="entry name" value="GIY-YIG_endonuc"/>
</dbReference>
<name>A0A1G2HIY8_9BACT</name>
<protein>
    <submittedName>
        <fullName evidence="2">Endonuclease</fullName>
    </submittedName>
</protein>
<dbReference type="SUPFAM" id="SSF82771">
    <property type="entry name" value="GIY-YIG endonuclease"/>
    <property type="match status" value="1"/>
</dbReference>
<comment type="caution">
    <text evidence="2">The sequence shown here is derived from an EMBL/GenBank/DDBJ whole genome shotgun (WGS) entry which is preliminary data.</text>
</comment>